<evidence type="ECO:0000259" key="4">
    <source>
        <dbReference type="Pfam" id="PF20155"/>
    </source>
</evidence>
<dbReference type="EMBL" id="MF467948">
    <property type="protein sequence ID" value="ASU03936.1"/>
    <property type="molecule type" value="Genomic_DNA"/>
</dbReference>
<feature type="transmembrane region" description="Helical" evidence="3">
    <location>
        <begin position="853"/>
        <end position="874"/>
    </location>
</feature>
<dbReference type="NCBIfam" id="TIGR02675">
    <property type="entry name" value="tape_meas_nterm"/>
    <property type="match status" value="1"/>
</dbReference>
<evidence type="ECO:0000256" key="3">
    <source>
        <dbReference type="SAM" id="Phobius"/>
    </source>
</evidence>
<keyword evidence="3" id="KW-0812">Transmembrane</keyword>
<feature type="coiled-coil region" evidence="2">
    <location>
        <begin position="1623"/>
        <end position="1650"/>
    </location>
</feature>
<keyword evidence="2" id="KW-0175">Coiled coil</keyword>
<evidence type="ECO:0000313" key="5">
    <source>
        <dbReference type="EMBL" id="ASU03936.1"/>
    </source>
</evidence>
<evidence type="ECO:0000313" key="6">
    <source>
        <dbReference type="Proteomes" id="UP000226383"/>
    </source>
</evidence>
<evidence type="ECO:0000256" key="2">
    <source>
        <dbReference type="SAM" id="Coils"/>
    </source>
</evidence>
<sequence>MSTIDERVVQMKFQSAEFQQGVQQTIRSLEALNKSLQLQGAQKGLAGVAQVSQSFNQNMATNRDALGRFTKGVSEVATETQQFGQKVEAGRGFLERFSSGVSTVATAAQLFGQKVSSSEKALEGFLTKMNKSNAEANKNTGSLKNLEGGVQSLASRFTALGQIAQGALMNIGARAQEAGMRLVNSFTFGPLMDGFREYETNMNSIQTILANTQAAGTTLKDVTGALDELNHYSDQTIYNFSEMAKNIGTFTAAGVGLKESTAAIKGIANLAAISGSNSEQAAGAMYQLSQALSAGRVTLEDWNSVVNAGMGGTVFQRALAQNAVKMGTLSESAVKLKGDMKNVTIEGKSFRESITAEPGKESWLTSGVLTQTLAQFTGDLTDAELAAQGFSKAQIKAIQDQAKMAKAAATEVKTATQLFGTFKEQLGSGWARTWQIIFGDFAEAKGLFTGVSNSIGGLLQRSSDARNKMLTEWDKFGGRTALIDGITNSMKALGSVFTPIKDAFREIFPATTGKQLADMTKSFRDFTERLIVGSATADKLKRTFAGVFAIFGIAVDIIKGVVGVIFELFGVVTQGSGGFLNFTAKIGDFLVAVRNGIREGEGLKNLFKGIGVVLAIPIKLVQELAKWLGSLFKDTDSKGVEKSVEGISSKLEPLGRLGEVASMAWEKTLTVMENVGDFFQKLGGRISDFFSGLGIDVSTMFDGLNFDNVLAGINTGLFAGLVMIIKNFAGGGAPGLLDGISEAIENFTGVLGSMQNTLRAATLLQIAVAVGILALAMNTLSKIDAEGLTRASVAMGGLFTQLLGSLLIFEKLSGFQGFAKMPFVAASMILLSVAILILAQAVEDLAALDWNELAKGMTGTVVLLGALVGVSQLMKNPKGLISTGLGMIVLAGAIKILASAVEDLSSLGWNELAKGLVGVGALLGALTLFTMFAKANKGGLAQAAGIVLLAAGIKILASAVEDFSKMSWGEIGKGLAALAGGLVIISGALKLIPPTAPLAGAGILLVALSLGKVADALEDMAKMSWGEIGKSLTVMLGALGLMAAALYVIPPTAPLGAAAMMITALALQQVTGVLVKMSEFSWEEIGKAMVVLAGTLGLIAGALLLMPGALPGAAALLVVSAALWVLHPVLVAFSEMTWEEIGKGLVMLAGALVVIGLAGLILAPVVPAIIGLGAGVALLGVGMLAAGAGVLLFATALTALAAAGSAATAMIIGIVAGLIGLIPEVMKQIGLGLVAFAEVIATAGPAITKALVTVLESLISAIVRVTPKIVDALLRMLTMLLQKLAQYVPKMVDAGLKLLTGFLRGIANNIGKVIDEATRVAVNFLNGIAKNLPKIIQSGFNLIIKFIQGVRKAIDSNAETLGREGGKMAVAIVKGMVKGIMAGLGEIKNAAMNVAKSALDSAKNFLGIHSPSKEFEKVGNYVNDGFRKGLDGNKQQIYDAFNGLKKMLLDLSKSSKASASERKKAAAAYSTLTKSLNDEKSTLGKLADKYDALTEKIKKADEAYKAAIKTRDDYRKQITDKYSDVASPTAETTYSSYVEELKKQIEDTKLFSNALQKLRGFGLNDELYKDLLEQGPSALPFVNELLDKGIEGVNEVNKLGKDLDAAGAHIGKLGSDALYQAGVDSAKGLLEGLKSQQSRLEKQMDTIAAAMINAIKKKLKIKSPSRVFMEMGGYSAQGLVKGLDEMSGSVERSAARTGAAAVESLRKSLSGFSDLIAHDRDLQPVITPVLDLSGVRKDAAGIGGLLGSNYLDTGSAYAKAKYVAAGIASNRAALEGDIPVGGSVSYVQNNYSPKALSSAEIYRNTKNQLSTVKGALATSANTGGSP</sequence>
<feature type="transmembrane region" description="Helical" evidence="3">
    <location>
        <begin position="912"/>
        <end position="933"/>
    </location>
</feature>
<feature type="transmembrane region" description="Helical" evidence="3">
    <location>
        <begin position="939"/>
        <end position="959"/>
    </location>
</feature>
<feature type="domain" description="Tape measure protein N-terminal" evidence="4">
    <location>
        <begin position="204"/>
        <end position="313"/>
    </location>
</feature>
<feature type="transmembrane region" description="Helical" evidence="3">
    <location>
        <begin position="880"/>
        <end position="900"/>
    </location>
</feature>
<dbReference type="Pfam" id="PF20155">
    <property type="entry name" value="TMP_3"/>
    <property type="match status" value="1"/>
</dbReference>
<protein>
    <submittedName>
        <fullName evidence="5">Tape measure protein</fullName>
    </submittedName>
</protein>
<dbReference type="InterPro" id="IPR013491">
    <property type="entry name" value="Tape_meas_N"/>
</dbReference>
<dbReference type="Proteomes" id="UP000226383">
    <property type="component" value="Segment"/>
</dbReference>
<feature type="transmembrane region" description="Helical" evidence="3">
    <location>
        <begin position="788"/>
        <end position="809"/>
    </location>
</feature>
<dbReference type="GO" id="GO:0098003">
    <property type="term" value="P:viral tail assembly"/>
    <property type="evidence" value="ECO:0007669"/>
    <property type="project" value="UniProtKB-KW"/>
</dbReference>
<gene>
    <name evidence="5" type="ORF">SEA_DRGREY_23</name>
</gene>
<keyword evidence="3" id="KW-0472">Membrane</keyword>
<keyword evidence="1" id="KW-1245">Viral tail assembly</keyword>
<proteinExistence type="predicted"/>
<feature type="transmembrane region" description="Helical" evidence="3">
    <location>
        <begin position="1112"/>
        <end position="1133"/>
    </location>
</feature>
<keyword evidence="3" id="KW-1133">Transmembrane helix</keyword>
<feature type="transmembrane region" description="Helical" evidence="3">
    <location>
        <begin position="1145"/>
        <end position="1163"/>
    </location>
</feature>
<organism evidence="5 6">
    <name type="scientific">Streptomyces phage DrGrey</name>
    <dbReference type="NCBI Taxonomy" id="2024284"/>
    <lineage>
        <taxon>Viruses</taxon>
        <taxon>Duplodnaviria</taxon>
        <taxon>Heunggongvirae</taxon>
        <taxon>Uroviricota</taxon>
        <taxon>Caudoviricetes</taxon>
        <taxon>Rimavirus</taxon>
        <taxon>Rimavirus drgrey</taxon>
    </lineage>
</organism>
<feature type="transmembrane region" description="Helical" evidence="3">
    <location>
        <begin position="971"/>
        <end position="992"/>
    </location>
</feature>
<feature type="transmembrane region" description="Helical" evidence="3">
    <location>
        <begin position="821"/>
        <end position="841"/>
    </location>
</feature>
<accession>A0A223LK34</accession>
<keyword evidence="1" id="KW-1188">Viral release from host cell</keyword>
<feature type="transmembrane region" description="Helical" evidence="3">
    <location>
        <begin position="1169"/>
        <end position="1193"/>
    </location>
</feature>
<evidence type="ECO:0000256" key="1">
    <source>
        <dbReference type="ARBA" id="ARBA00022465"/>
    </source>
</evidence>
<feature type="transmembrane region" description="Helical" evidence="3">
    <location>
        <begin position="1055"/>
        <end position="1075"/>
    </location>
</feature>
<feature type="transmembrane region" description="Helical" evidence="3">
    <location>
        <begin position="758"/>
        <end position="776"/>
    </location>
</feature>
<reference evidence="5 6" key="1">
    <citation type="submission" date="2017-07" db="EMBL/GenBank/DDBJ databases">
        <authorList>
            <person name="Shaffer M.A."/>
            <person name="Abrahamson P.A."/>
            <person name="Bills J.L."/>
            <person name="Cantu C."/>
            <person name="Miller S.E."/>
            <person name="Nayek S."/>
            <person name="Suri N."/>
            <person name="Layton S.R."/>
            <person name="Hughes L.E."/>
            <person name="Garlena R.A."/>
            <person name="Russell D.A."/>
            <person name="Pope W.H."/>
            <person name="Jacobs-Sera D."/>
            <person name="Hendrix R.W."/>
            <person name="Hatfull G.F."/>
        </authorList>
    </citation>
    <scope>NUCLEOTIDE SEQUENCE [LARGE SCALE GENOMIC DNA]</scope>
</reference>
<keyword evidence="6" id="KW-1185">Reference proteome</keyword>
<feature type="transmembrane region" description="Helical" evidence="3">
    <location>
        <begin position="1029"/>
        <end position="1049"/>
    </location>
</feature>
<feature type="transmembrane region" description="Helical" evidence="3">
    <location>
        <begin position="1200"/>
        <end position="1222"/>
    </location>
</feature>
<name>A0A223LK34_9CAUD</name>
<feature type="coiled-coil region" evidence="2">
    <location>
        <begin position="1476"/>
        <end position="1517"/>
    </location>
</feature>
<feature type="transmembrane region" description="Helical" evidence="3">
    <location>
        <begin position="1087"/>
        <end position="1106"/>
    </location>
</feature>